<gene>
    <name evidence="9" type="primary">RSM25</name>
    <name evidence="9" type="ORF">Q8F55_000654</name>
</gene>
<comment type="subcellular location">
    <subcellularLocation>
        <location evidence="1">Mitochondrion</location>
    </subcellularLocation>
</comment>
<organism evidence="9 10">
    <name type="scientific">Vanrija albida</name>
    <dbReference type="NCBI Taxonomy" id="181172"/>
    <lineage>
        <taxon>Eukaryota</taxon>
        <taxon>Fungi</taxon>
        <taxon>Dikarya</taxon>
        <taxon>Basidiomycota</taxon>
        <taxon>Agaricomycotina</taxon>
        <taxon>Tremellomycetes</taxon>
        <taxon>Trichosporonales</taxon>
        <taxon>Trichosporonaceae</taxon>
        <taxon>Vanrija</taxon>
    </lineage>
</organism>
<keyword evidence="4" id="KW-0496">Mitochondrion</keyword>
<dbReference type="PANTHER" id="PTHR37799:SF1">
    <property type="entry name" value="SMALL RIBOSOMAL SUBUNIT PROTEIN MS23"/>
    <property type="match status" value="1"/>
</dbReference>
<evidence type="ECO:0000256" key="3">
    <source>
        <dbReference type="ARBA" id="ARBA00022980"/>
    </source>
</evidence>
<keyword evidence="3" id="KW-0689">Ribosomal protein</keyword>
<keyword evidence="10" id="KW-1185">Reference proteome</keyword>
<dbReference type="PANTHER" id="PTHR37799">
    <property type="entry name" value="37S RIBOSOMAL PROTEIN S25, MITOCHONDRIAL"/>
    <property type="match status" value="1"/>
</dbReference>
<evidence type="ECO:0000313" key="10">
    <source>
        <dbReference type="Proteomes" id="UP001565368"/>
    </source>
</evidence>
<evidence type="ECO:0000256" key="5">
    <source>
        <dbReference type="ARBA" id="ARBA00023274"/>
    </source>
</evidence>
<evidence type="ECO:0000256" key="8">
    <source>
        <dbReference type="SAM" id="MobiDB-lite"/>
    </source>
</evidence>
<reference evidence="9 10" key="1">
    <citation type="submission" date="2023-08" db="EMBL/GenBank/DDBJ databases">
        <title>Annotated Genome Sequence of Vanrija albida AlHP1.</title>
        <authorList>
            <person name="Herzog R."/>
        </authorList>
    </citation>
    <scope>NUCLEOTIDE SEQUENCE [LARGE SCALE GENOMIC DNA]</scope>
    <source>
        <strain evidence="9 10">AlHP1</strain>
    </source>
</reference>
<dbReference type="Proteomes" id="UP001565368">
    <property type="component" value="Unassembled WGS sequence"/>
</dbReference>
<name>A0ABR3QDW3_9TREE</name>
<feature type="compositionally biased region" description="Basic and acidic residues" evidence="8">
    <location>
        <begin position="49"/>
        <end position="73"/>
    </location>
</feature>
<proteinExistence type="inferred from homology"/>
<comment type="caution">
    <text evidence="9">The sequence shown here is derived from an EMBL/GenBank/DDBJ whole genome shotgun (WGS) entry which is preliminary data.</text>
</comment>
<dbReference type="EMBL" id="JBBXJM010000001">
    <property type="protein sequence ID" value="KAL1412905.1"/>
    <property type="molecule type" value="Genomic_DNA"/>
</dbReference>
<protein>
    <recommendedName>
        <fullName evidence="6">Small ribosomal subunit protein mS23</fullName>
    </recommendedName>
    <alternativeName>
        <fullName evidence="7">37S ribosomal protein S25, mitochondrial</fullName>
    </alternativeName>
</protein>
<feature type="region of interest" description="Disordered" evidence="8">
    <location>
        <begin position="286"/>
        <end position="306"/>
    </location>
</feature>
<dbReference type="RefSeq" id="XP_069212849.1">
    <property type="nucleotide sequence ID" value="XM_069349305.1"/>
</dbReference>
<dbReference type="GeneID" id="95981697"/>
<dbReference type="InterPro" id="IPR016939">
    <property type="entry name" value="Ribosomal_mS23_fun"/>
</dbReference>
<evidence type="ECO:0000313" key="9">
    <source>
        <dbReference type="EMBL" id="KAL1412905.1"/>
    </source>
</evidence>
<evidence type="ECO:0000256" key="6">
    <source>
        <dbReference type="ARBA" id="ARBA00035137"/>
    </source>
</evidence>
<sequence length="323" mass="35253">MPRKLATQVPAAMSRMILSTQVQTPPTWYAPVLANPPPVTPPRQVGARARPDAAKKYDDLPPQRVDERREGHTRTHHTKQYREPKLRAMPIVYEADRIRRQFFVDFPFEALRPVSLVEGPVISDASAVDGAQWTALSQRGAYPTVEDAVAFVINLHRQHGLSLTDAYERGTGEFASLRAAHEMATLAAASEARHFGGTFKRDEWNRSFDLEARALGDGGAGRAQRIGPKSTKWRAPKIWSTVNNPRAIQTEFTGAQAYVQRWRLPAAVEVDAPVEGDLVSAIGAGSAASGDAAATPAPEAQGEDEMDDLELMASILGTPNDKA</sequence>
<evidence type="ECO:0000256" key="2">
    <source>
        <dbReference type="ARBA" id="ARBA00009864"/>
    </source>
</evidence>
<feature type="region of interest" description="Disordered" evidence="8">
    <location>
        <begin position="34"/>
        <end position="82"/>
    </location>
</feature>
<evidence type="ECO:0000256" key="4">
    <source>
        <dbReference type="ARBA" id="ARBA00023128"/>
    </source>
</evidence>
<accession>A0ABR3QDW3</accession>
<evidence type="ECO:0000256" key="1">
    <source>
        <dbReference type="ARBA" id="ARBA00004173"/>
    </source>
</evidence>
<dbReference type="Pfam" id="PF13741">
    <property type="entry name" value="MRP-S25"/>
    <property type="match status" value="1"/>
</dbReference>
<keyword evidence="5" id="KW-0687">Ribonucleoprotein</keyword>
<comment type="similarity">
    <text evidence="2">Belongs to the mitochondrion-specific ribosomal protein mS23 family.</text>
</comment>
<feature type="compositionally biased region" description="Low complexity" evidence="8">
    <location>
        <begin position="286"/>
        <end position="300"/>
    </location>
</feature>
<evidence type="ECO:0000256" key="7">
    <source>
        <dbReference type="ARBA" id="ARBA00035421"/>
    </source>
</evidence>